<keyword evidence="1" id="KW-0732">Signal</keyword>
<sequence>MPKIFPQYSTILYIVSLTQICLSFAQEDGLANFGDTVQVLGQMARTDQDFVDGFAIDLFSPTNRTLVVTNNTSPLPGNFVTGSSGEGFVNLSSYSWVIKMNESANDLIAKVELPYDPVALQRQGIDLSNTYVGTLAADGKSWVVAESQRNVHITENKTRIIKMTSLDGEYMLLGRKSADTTNIFVQYGQGATRTVNVTGGSGVQEAEFIDGLRFTIQSTMSFTMNVDIINGIDQAALPGGVTSLNTFAWVINTTMPSGNVFTVNMSFPVNEAILAQKSPGSAPGQLILARSLSDTKQSGQHFVPVEKQMAVRGGNSVRATALTQLDGRYVLLLGGNILGSGSNTDDDERRRYRRPQI</sequence>
<organism evidence="2 3">
    <name type="scientific">Echria macrotheca</name>
    <dbReference type="NCBI Taxonomy" id="438768"/>
    <lineage>
        <taxon>Eukaryota</taxon>
        <taxon>Fungi</taxon>
        <taxon>Dikarya</taxon>
        <taxon>Ascomycota</taxon>
        <taxon>Pezizomycotina</taxon>
        <taxon>Sordariomycetes</taxon>
        <taxon>Sordariomycetidae</taxon>
        <taxon>Sordariales</taxon>
        <taxon>Schizotheciaceae</taxon>
        <taxon>Echria</taxon>
    </lineage>
</organism>
<protein>
    <submittedName>
        <fullName evidence="2">Uncharacterized protein</fullName>
    </submittedName>
</protein>
<evidence type="ECO:0000313" key="2">
    <source>
        <dbReference type="EMBL" id="KAK1750994.1"/>
    </source>
</evidence>
<dbReference type="EMBL" id="MU839843">
    <property type="protein sequence ID" value="KAK1750994.1"/>
    <property type="molecule type" value="Genomic_DNA"/>
</dbReference>
<accession>A0AAJ0B550</accession>
<evidence type="ECO:0000313" key="3">
    <source>
        <dbReference type="Proteomes" id="UP001239445"/>
    </source>
</evidence>
<name>A0AAJ0B550_9PEZI</name>
<dbReference type="AlphaFoldDB" id="A0AAJ0B550"/>
<keyword evidence="3" id="KW-1185">Reference proteome</keyword>
<reference evidence="2" key="1">
    <citation type="submission" date="2023-06" db="EMBL/GenBank/DDBJ databases">
        <title>Genome-scale phylogeny and comparative genomics of the fungal order Sordariales.</title>
        <authorList>
            <consortium name="Lawrence Berkeley National Laboratory"/>
            <person name="Hensen N."/>
            <person name="Bonometti L."/>
            <person name="Westerberg I."/>
            <person name="Brannstrom I.O."/>
            <person name="Guillou S."/>
            <person name="Cros-Aarteil S."/>
            <person name="Calhoun S."/>
            <person name="Haridas S."/>
            <person name="Kuo A."/>
            <person name="Mondo S."/>
            <person name="Pangilinan J."/>
            <person name="Riley R."/>
            <person name="Labutti K."/>
            <person name="Andreopoulos B."/>
            <person name="Lipzen A."/>
            <person name="Chen C."/>
            <person name="Yanf M."/>
            <person name="Daum C."/>
            <person name="Ng V."/>
            <person name="Clum A."/>
            <person name="Steindorff A."/>
            <person name="Ohm R."/>
            <person name="Martin F."/>
            <person name="Silar P."/>
            <person name="Natvig D."/>
            <person name="Lalanne C."/>
            <person name="Gautier V."/>
            <person name="Ament-Velasquez S.L."/>
            <person name="Kruys A."/>
            <person name="Hutchinson M.I."/>
            <person name="Powell A.J."/>
            <person name="Barry K."/>
            <person name="Miller A.N."/>
            <person name="Grigoriev I.V."/>
            <person name="Debuchy R."/>
            <person name="Gladieux P."/>
            <person name="Thoren M.H."/>
            <person name="Johannesson H."/>
        </authorList>
    </citation>
    <scope>NUCLEOTIDE SEQUENCE</scope>
    <source>
        <strain evidence="2">PSN4</strain>
    </source>
</reference>
<dbReference type="Proteomes" id="UP001239445">
    <property type="component" value="Unassembled WGS sequence"/>
</dbReference>
<feature type="chain" id="PRO_5042577773" evidence="1">
    <location>
        <begin position="26"/>
        <end position="357"/>
    </location>
</feature>
<feature type="signal peptide" evidence="1">
    <location>
        <begin position="1"/>
        <end position="25"/>
    </location>
</feature>
<evidence type="ECO:0000256" key="1">
    <source>
        <dbReference type="SAM" id="SignalP"/>
    </source>
</evidence>
<comment type="caution">
    <text evidence="2">The sequence shown here is derived from an EMBL/GenBank/DDBJ whole genome shotgun (WGS) entry which is preliminary data.</text>
</comment>
<gene>
    <name evidence="2" type="ORF">QBC47DRAFT_392050</name>
</gene>
<proteinExistence type="predicted"/>